<evidence type="ECO:0000256" key="6">
    <source>
        <dbReference type="SAM" id="MobiDB-lite"/>
    </source>
</evidence>
<dbReference type="EC" id="2.5.1.25" evidence="1"/>
<dbReference type="EMBL" id="JAMRDG010000002">
    <property type="protein sequence ID" value="KAJ3686119.1"/>
    <property type="molecule type" value="Genomic_DNA"/>
</dbReference>
<reference evidence="8 9" key="1">
    <citation type="journal article" date="2022" name="Cell">
        <title>Repeat-based holocentromeres influence genome architecture and karyotype evolution.</title>
        <authorList>
            <person name="Hofstatter P.G."/>
            <person name="Thangavel G."/>
            <person name="Lux T."/>
            <person name="Neumann P."/>
            <person name="Vondrak T."/>
            <person name="Novak P."/>
            <person name="Zhang M."/>
            <person name="Costa L."/>
            <person name="Castellani M."/>
            <person name="Scott A."/>
            <person name="Toegelov H."/>
            <person name="Fuchs J."/>
            <person name="Mata-Sucre Y."/>
            <person name="Dias Y."/>
            <person name="Vanzela A.L.L."/>
            <person name="Huettel B."/>
            <person name="Almeida C.C.S."/>
            <person name="Simkova H."/>
            <person name="Souza G."/>
            <person name="Pedrosa-Harand A."/>
            <person name="Macas J."/>
            <person name="Mayer K.F.X."/>
            <person name="Houben A."/>
            <person name="Marques A."/>
        </authorList>
    </citation>
    <scope>NUCLEOTIDE SEQUENCE [LARGE SCALE GENOMIC DNA]</scope>
    <source>
        <strain evidence="8">RhyTen1mFocal</strain>
    </source>
</reference>
<dbReference type="PANTHER" id="PTHR21392">
    <property type="entry name" value="TRNA-URIDINE AMINOCARBOXYPROPYLTRANSFERASE 2"/>
    <property type="match status" value="1"/>
</dbReference>
<evidence type="ECO:0000256" key="2">
    <source>
        <dbReference type="ARBA" id="ARBA00022679"/>
    </source>
</evidence>
<dbReference type="AlphaFoldDB" id="A0AAD5WCW3"/>
<sequence length="395" mass="44167">MLSGPARALSPRFLAPPPINLHKNRTNLTSTSFFQPRASPSMTTSASASVEEGEEEIAPCQGGSGVLEGGMVSLSEWQGWGTDSPLPATVVAAIKEMMDLEREFGDKMKFGGVGSKIKGNLRVIDDKKKRSVYAKLPDPEQKLQYFTARQVACRLVGSRGYLCQKCWLPKEDCMCSRIVPCNLLHGIRFWLYMHPKDFLRQNNTGKLLWQLFGNQAATMCVFGIPEQEEIMWDAFKSAGKDTIWLLYPNVNSSPKSVGDINLDRSFSEENKKKPLNLVLLDGTWSNSSAMYRRLKERWAAIWGEEDLPCISLSSLGASVMHKLRPQPAWDRTCTAAAAAGLLSELDLREELRGLGLDKQADAIEDSLDILLDVLTARRRRMGRSITRKERHNNCI</sequence>
<dbReference type="PANTHER" id="PTHR21392:SF4">
    <property type="entry name" value="TRNA-URIDINE AMINOCARBOXYPROPYLTRANSFERASE"/>
    <property type="match status" value="1"/>
</dbReference>
<accession>A0AAD5WCW3</accession>
<feature type="region of interest" description="Disordered" evidence="6">
    <location>
        <begin position="31"/>
        <end position="62"/>
    </location>
</feature>
<evidence type="ECO:0000313" key="9">
    <source>
        <dbReference type="Proteomes" id="UP001210211"/>
    </source>
</evidence>
<dbReference type="GO" id="GO:0016432">
    <property type="term" value="F:tRNA-uridine aminocarboxypropyltransferase activity"/>
    <property type="evidence" value="ECO:0007669"/>
    <property type="project" value="UniProtKB-EC"/>
</dbReference>
<evidence type="ECO:0000256" key="3">
    <source>
        <dbReference type="ARBA" id="ARBA00022691"/>
    </source>
</evidence>
<dbReference type="Proteomes" id="UP001210211">
    <property type="component" value="Unassembled WGS sequence"/>
</dbReference>
<evidence type="ECO:0000256" key="1">
    <source>
        <dbReference type="ARBA" id="ARBA00012386"/>
    </source>
</evidence>
<keyword evidence="9" id="KW-1185">Reference proteome</keyword>
<evidence type="ECO:0000256" key="4">
    <source>
        <dbReference type="ARBA" id="ARBA00022694"/>
    </source>
</evidence>
<dbReference type="SMART" id="SM01144">
    <property type="entry name" value="DTW"/>
    <property type="match status" value="1"/>
</dbReference>
<feature type="domain" description="DTW" evidence="7">
    <location>
        <begin position="159"/>
        <end position="383"/>
    </location>
</feature>
<proteinExistence type="predicted"/>
<comment type="caution">
    <text evidence="8">The sequence shown here is derived from an EMBL/GenBank/DDBJ whole genome shotgun (WGS) entry which is preliminary data.</text>
</comment>
<evidence type="ECO:0000313" key="8">
    <source>
        <dbReference type="EMBL" id="KAJ3686119.1"/>
    </source>
</evidence>
<keyword evidence="3" id="KW-0949">S-adenosyl-L-methionine</keyword>
<organism evidence="8 9">
    <name type="scientific">Rhynchospora tenuis</name>
    <dbReference type="NCBI Taxonomy" id="198213"/>
    <lineage>
        <taxon>Eukaryota</taxon>
        <taxon>Viridiplantae</taxon>
        <taxon>Streptophyta</taxon>
        <taxon>Embryophyta</taxon>
        <taxon>Tracheophyta</taxon>
        <taxon>Spermatophyta</taxon>
        <taxon>Magnoliopsida</taxon>
        <taxon>Liliopsida</taxon>
        <taxon>Poales</taxon>
        <taxon>Cyperaceae</taxon>
        <taxon>Cyperoideae</taxon>
        <taxon>Rhynchosporeae</taxon>
        <taxon>Rhynchospora</taxon>
    </lineage>
</organism>
<evidence type="ECO:0000256" key="5">
    <source>
        <dbReference type="ARBA" id="ARBA00048718"/>
    </source>
</evidence>
<keyword evidence="4" id="KW-0819">tRNA processing</keyword>
<keyword evidence="2" id="KW-0808">Transferase</keyword>
<gene>
    <name evidence="8" type="ORF">LUZ61_015283</name>
</gene>
<name>A0AAD5WCW3_9POAL</name>
<feature type="compositionally biased region" description="Low complexity" evidence="6">
    <location>
        <begin position="38"/>
        <end position="50"/>
    </location>
</feature>
<dbReference type="InterPro" id="IPR005636">
    <property type="entry name" value="DTW"/>
</dbReference>
<comment type="catalytic activity">
    <reaction evidence="5">
        <text>a uridine in tRNA + S-adenosyl-L-methionine = a 3-[(3S)-3-amino-3-carboxypropyl]uridine in tRNA + S-methyl-5'-thioadenosine + H(+)</text>
        <dbReference type="Rhea" id="RHEA:62432"/>
        <dbReference type="Rhea" id="RHEA-COMP:13339"/>
        <dbReference type="Rhea" id="RHEA-COMP:16092"/>
        <dbReference type="ChEBI" id="CHEBI:15378"/>
        <dbReference type="ChEBI" id="CHEBI:17509"/>
        <dbReference type="ChEBI" id="CHEBI:59789"/>
        <dbReference type="ChEBI" id="CHEBI:65315"/>
        <dbReference type="ChEBI" id="CHEBI:82930"/>
        <dbReference type="EC" id="2.5.1.25"/>
    </reaction>
</comment>
<protein>
    <recommendedName>
        <fullName evidence="1">tRNA-uridine aminocarboxypropyltransferase</fullName>
        <ecNumber evidence="1">2.5.1.25</ecNumber>
    </recommendedName>
</protein>
<dbReference type="Pfam" id="PF03942">
    <property type="entry name" value="DTW"/>
    <property type="match status" value="1"/>
</dbReference>
<dbReference type="InterPro" id="IPR039262">
    <property type="entry name" value="DTWD2/TAPT"/>
</dbReference>
<evidence type="ECO:0000259" key="7">
    <source>
        <dbReference type="SMART" id="SM01144"/>
    </source>
</evidence>
<dbReference type="GO" id="GO:0008033">
    <property type="term" value="P:tRNA processing"/>
    <property type="evidence" value="ECO:0007669"/>
    <property type="project" value="UniProtKB-KW"/>
</dbReference>